<dbReference type="AlphaFoldDB" id="A0A9D1GEU9"/>
<sequence length="48" mass="5180">MQKTKTSLASALLLLGGALTPAIAQNYADGIEYYKSGQPDRAKIILER</sequence>
<evidence type="ECO:0000313" key="3">
    <source>
        <dbReference type="Proteomes" id="UP000886722"/>
    </source>
</evidence>
<feature type="non-terminal residue" evidence="2">
    <location>
        <position position="48"/>
    </location>
</feature>
<comment type="caution">
    <text evidence="2">The sequence shown here is derived from an EMBL/GenBank/DDBJ whole genome shotgun (WGS) entry which is preliminary data.</text>
</comment>
<evidence type="ECO:0000256" key="1">
    <source>
        <dbReference type="SAM" id="SignalP"/>
    </source>
</evidence>
<feature type="chain" id="PRO_5038843668" evidence="1">
    <location>
        <begin position="25"/>
        <end position="48"/>
    </location>
</feature>
<name>A0A9D1GEU9_9BACT</name>
<proteinExistence type="predicted"/>
<accession>A0A9D1GEU9</accession>
<organism evidence="2 3">
    <name type="scientific">Candidatus Caccoplasma intestinavium</name>
    <dbReference type="NCBI Taxonomy" id="2840716"/>
    <lineage>
        <taxon>Bacteria</taxon>
        <taxon>Pseudomonadati</taxon>
        <taxon>Bacteroidota</taxon>
        <taxon>Bacteroidia</taxon>
        <taxon>Bacteroidales</taxon>
        <taxon>Bacteroidaceae</taxon>
        <taxon>Bacteroidaceae incertae sedis</taxon>
        <taxon>Candidatus Caccoplasma</taxon>
    </lineage>
</organism>
<evidence type="ECO:0000313" key="2">
    <source>
        <dbReference type="EMBL" id="HIT39830.1"/>
    </source>
</evidence>
<protein>
    <submittedName>
        <fullName evidence="2">Uncharacterized protein</fullName>
    </submittedName>
</protein>
<dbReference type="Proteomes" id="UP000886722">
    <property type="component" value="Unassembled WGS sequence"/>
</dbReference>
<keyword evidence="1" id="KW-0732">Signal</keyword>
<reference evidence="2" key="1">
    <citation type="submission" date="2020-10" db="EMBL/GenBank/DDBJ databases">
        <authorList>
            <person name="Gilroy R."/>
        </authorList>
    </citation>
    <scope>NUCLEOTIDE SEQUENCE</scope>
    <source>
        <strain evidence="2">21143</strain>
    </source>
</reference>
<reference evidence="2" key="2">
    <citation type="journal article" date="2021" name="PeerJ">
        <title>Extensive microbial diversity within the chicken gut microbiome revealed by metagenomics and culture.</title>
        <authorList>
            <person name="Gilroy R."/>
            <person name="Ravi A."/>
            <person name="Getino M."/>
            <person name="Pursley I."/>
            <person name="Horton D.L."/>
            <person name="Alikhan N.F."/>
            <person name="Baker D."/>
            <person name="Gharbi K."/>
            <person name="Hall N."/>
            <person name="Watson M."/>
            <person name="Adriaenssens E.M."/>
            <person name="Foster-Nyarko E."/>
            <person name="Jarju S."/>
            <person name="Secka A."/>
            <person name="Antonio M."/>
            <person name="Oren A."/>
            <person name="Chaudhuri R.R."/>
            <person name="La Ragione R."/>
            <person name="Hildebrand F."/>
            <person name="Pallen M.J."/>
        </authorList>
    </citation>
    <scope>NUCLEOTIDE SEQUENCE</scope>
    <source>
        <strain evidence="2">21143</strain>
    </source>
</reference>
<gene>
    <name evidence="2" type="ORF">IAD06_07310</name>
</gene>
<feature type="signal peptide" evidence="1">
    <location>
        <begin position="1"/>
        <end position="24"/>
    </location>
</feature>
<dbReference type="EMBL" id="DVKT01000055">
    <property type="protein sequence ID" value="HIT39830.1"/>
    <property type="molecule type" value="Genomic_DNA"/>
</dbReference>